<evidence type="ECO:0000313" key="1">
    <source>
        <dbReference type="EMBL" id="QEG24903.1"/>
    </source>
</evidence>
<proteinExistence type="predicted"/>
<dbReference type="EMBL" id="CP042912">
    <property type="protein sequence ID" value="QEG24903.1"/>
    <property type="molecule type" value="Genomic_DNA"/>
</dbReference>
<reference evidence="1 2" key="1">
    <citation type="submission" date="2019-08" db="EMBL/GenBank/DDBJ databases">
        <title>Deep-cultivation of Planctomycetes and their phenomic and genomic characterization uncovers novel biology.</title>
        <authorList>
            <person name="Wiegand S."/>
            <person name="Jogler M."/>
            <person name="Boedeker C."/>
            <person name="Pinto D."/>
            <person name="Vollmers J."/>
            <person name="Rivas-Marin E."/>
            <person name="Kohn T."/>
            <person name="Peeters S.H."/>
            <person name="Heuer A."/>
            <person name="Rast P."/>
            <person name="Oberbeckmann S."/>
            <person name="Bunk B."/>
            <person name="Jeske O."/>
            <person name="Meyerdierks A."/>
            <person name="Storesund J.E."/>
            <person name="Kallscheuer N."/>
            <person name="Luecker S."/>
            <person name="Lage O.M."/>
            <person name="Pohl T."/>
            <person name="Merkel B.J."/>
            <person name="Hornburger P."/>
            <person name="Mueller R.-W."/>
            <person name="Bruemmer F."/>
            <person name="Labrenz M."/>
            <person name="Spormann A.M."/>
            <person name="Op den Camp H."/>
            <person name="Overmann J."/>
            <person name="Amann R."/>
            <person name="Jetten M.S.M."/>
            <person name="Mascher T."/>
            <person name="Medema M.H."/>
            <person name="Devos D.P."/>
            <person name="Kaster A.-K."/>
            <person name="Ovreas L."/>
            <person name="Rohde M."/>
            <person name="Galperin M.Y."/>
            <person name="Jogler C."/>
        </authorList>
    </citation>
    <scope>NUCLEOTIDE SEQUENCE [LARGE SCALE GENOMIC DNA]</scope>
    <source>
        <strain evidence="1 2">FC18</strain>
    </source>
</reference>
<gene>
    <name evidence="1" type="ORF">MFFC18_48260</name>
</gene>
<dbReference type="AlphaFoldDB" id="A0A5B9PRL1"/>
<dbReference type="RefSeq" id="WP_157665142.1">
    <property type="nucleotide sequence ID" value="NZ_LWSI01000019.1"/>
</dbReference>
<name>A0A5B9PRL1_9BACT</name>
<dbReference type="KEGG" id="mff:MFFC18_48260"/>
<protein>
    <submittedName>
        <fullName evidence="1">Uncharacterized protein</fullName>
    </submittedName>
</protein>
<organism evidence="1 2">
    <name type="scientific">Mariniblastus fucicola</name>
    <dbReference type="NCBI Taxonomy" id="980251"/>
    <lineage>
        <taxon>Bacteria</taxon>
        <taxon>Pseudomonadati</taxon>
        <taxon>Planctomycetota</taxon>
        <taxon>Planctomycetia</taxon>
        <taxon>Pirellulales</taxon>
        <taxon>Pirellulaceae</taxon>
        <taxon>Mariniblastus</taxon>
    </lineage>
</organism>
<accession>A0A5B9PRL1</accession>
<sequence length="52" mass="6142">MKTLCKQKCKKKKCKKRNLERFEDIATYQCKKCDRLACSKKALCKPKALCKE</sequence>
<keyword evidence="2" id="KW-1185">Reference proteome</keyword>
<dbReference type="STRING" id="980251.GCA_001642875_01651"/>
<dbReference type="Proteomes" id="UP000322214">
    <property type="component" value="Chromosome"/>
</dbReference>
<evidence type="ECO:0000313" key="2">
    <source>
        <dbReference type="Proteomes" id="UP000322214"/>
    </source>
</evidence>